<dbReference type="Pfam" id="PF00535">
    <property type="entry name" value="Glycos_transf_2"/>
    <property type="match status" value="1"/>
</dbReference>
<reference evidence="4 5" key="1">
    <citation type="submission" date="2017-11" db="EMBL/GenBank/DDBJ databases">
        <title>Infants hospitalized years apart are colonized by the same room-sourced microbial strains.</title>
        <authorList>
            <person name="Brooks B."/>
            <person name="Olm M.R."/>
            <person name="Firek B.A."/>
            <person name="Baker R."/>
            <person name="Thomas B.C."/>
            <person name="Morowitz M.J."/>
            <person name="Banfield J.F."/>
        </authorList>
    </citation>
    <scope>NUCLEOTIDE SEQUENCE [LARGE SCALE GENOMIC DNA]</scope>
    <source>
        <strain evidence="4">S2_009_000_R2_76</strain>
    </source>
</reference>
<evidence type="ECO:0000256" key="1">
    <source>
        <dbReference type="ARBA" id="ARBA00022676"/>
    </source>
</evidence>
<dbReference type="AlphaFoldDB" id="A0A2W5GYQ0"/>
<keyword evidence="1" id="KW-0328">Glycosyltransferase</keyword>
<evidence type="ECO:0000313" key="4">
    <source>
        <dbReference type="EMBL" id="PZP50926.1"/>
    </source>
</evidence>
<keyword evidence="2" id="KW-0808">Transferase</keyword>
<evidence type="ECO:0000256" key="2">
    <source>
        <dbReference type="ARBA" id="ARBA00022679"/>
    </source>
</evidence>
<dbReference type="PANTHER" id="PTHR22916">
    <property type="entry name" value="GLYCOSYLTRANSFERASE"/>
    <property type="match status" value="1"/>
</dbReference>
<protein>
    <recommendedName>
        <fullName evidence="3">Glycosyltransferase 2-like domain-containing protein</fullName>
    </recommendedName>
</protein>
<evidence type="ECO:0000259" key="3">
    <source>
        <dbReference type="Pfam" id="PF00535"/>
    </source>
</evidence>
<comment type="caution">
    <text evidence="4">The sequence shown here is derived from an EMBL/GenBank/DDBJ whole genome shotgun (WGS) entry which is preliminary data.</text>
</comment>
<proteinExistence type="predicted"/>
<dbReference type="GO" id="GO:0016758">
    <property type="term" value="F:hexosyltransferase activity"/>
    <property type="evidence" value="ECO:0007669"/>
    <property type="project" value="UniProtKB-ARBA"/>
</dbReference>
<evidence type="ECO:0000313" key="5">
    <source>
        <dbReference type="Proteomes" id="UP000249645"/>
    </source>
</evidence>
<accession>A0A2W5GYQ0</accession>
<dbReference type="InterPro" id="IPR029044">
    <property type="entry name" value="Nucleotide-diphossugar_trans"/>
</dbReference>
<gene>
    <name evidence="4" type="ORF">DI598_04460</name>
</gene>
<dbReference type="SUPFAM" id="SSF53448">
    <property type="entry name" value="Nucleotide-diphospho-sugar transferases"/>
    <property type="match status" value="1"/>
</dbReference>
<organism evidence="4 5">
    <name type="scientific">Pseudopedobacter saltans</name>
    <dbReference type="NCBI Taxonomy" id="151895"/>
    <lineage>
        <taxon>Bacteria</taxon>
        <taxon>Pseudomonadati</taxon>
        <taxon>Bacteroidota</taxon>
        <taxon>Sphingobacteriia</taxon>
        <taxon>Sphingobacteriales</taxon>
        <taxon>Sphingobacteriaceae</taxon>
        <taxon>Pseudopedobacter</taxon>
    </lineage>
</organism>
<dbReference type="CDD" id="cd00761">
    <property type="entry name" value="Glyco_tranf_GTA_type"/>
    <property type="match status" value="1"/>
</dbReference>
<dbReference type="EMBL" id="QFOI01000048">
    <property type="protein sequence ID" value="PZP50926.1"/>
    <property type="molecule type" value="Genomic_DNA"/>
</dbReference>
<dbReference type="InterPro" id="IPR001173">
    <property type="entry name" value="Glyco_trans_2-like"/>
</dbReference>
<name>A0A2W5GYQ0_9SPHI</name>
<sequence>MNPFYSIVIPIYNASKFLSKCIDSVINQSYKDFELILVDDGSTDGSLEIIESYSKQDKRIIVCSQTNKGVSAARNFGIEHAIGKYILFIDADDWISMDYLSTFQSLLQLHEDVFIIQNVKCEYALDNNPNAWAKGDNLNKLPEEYLYDFKEGIYDQNSFLDSTNLFNTPHPFAKLYKTEIIKKNGILLDSSLEMGEDLIFFVKYLSLLKSRIYVSNSIGYYYNCDNIGSAMKSKLNVQNDVKLLSALVNLIPDLSITNSMYLIEKCDHGIKEKFYTLRQKIYHDLPLAERYSFIHDFIFSDIHLKKYYKRIFGFGKNKIVNLLISFNQIRILNWLHRS</sequence>
<dbReference type="PANTHER" id="PTHR22916:SF51">
    <property type="entry name" value="GLYCOSYLTRANSFERASE EPSH-RELATED"/>
    <property type="match status" value="1"/>
</dbReference>
<dbReference type="Proteomes" id="UP000249645">
    <property type="component" value="Unassembled WGS sequence"/>
</dbReference>
<dbReference type="Gene3D" id="3.90.550.10">
    <property type="entry name" value="Spore Coat Polysaccharide Biosynthesis Protein SpsA, Chain A"/>
    <property type="match status" value="1"/>
</dbReference>
<feature type="domain" description="Glycosyltransferase 2-like" evidence="3">
    <location>
        <begin position="6"/>
        <end position="142"/>
    </location>
</feature>